<feature type="transmembrane region" description="Helical" evidence="5">
    <location>
        <begin position="12"/>
        <end position="33"/>
    </location>
</feature>
<feature type="transmembrane region" description="Helical" evidence="5">
    <location>
        <begin position="301"/>
        <end position="327"/>
    </location>
</feature>
<reference evidence="6 7" key="1">
    <citation type="journal article" date="2004" name="Genome Res.">
        <title>The complete genome and proteome of Mycoplasma mobile.</title>
        <authorList>
            <person name="Jaffe J.D."/>
            <person name="Stange-Thomann N."/>
            <person name="Smith C."/>
            <person name="DeCaprio D."/>
            <person name="Fisher S."/>
            <person name="Butler J."/>
            <person name="Calvo S."/>
            <person name="Elkins T."/>
            <person name="FitzGerald M.G."/>
            <person name="Hafez N."/>
            <person name="Kodira C.D."/>
            <person name="Major J."/>
            <person name="Wang S."/>
            <person name="Wilkinson J."/>
            <person name="Nicol R."/>
            <person name="Nusbaum C."/>
            <person name="Birren B."/>
            <person name="Berg H.C."/>
            <person name="Church G.M."/>
        </authorList>
    </citation>
    <scope>NUCLEOTIDE SEQUENCE [LARGE SCALE GENOMIC DNA]</scope>
    <source>
        <strain evidence="7">ATCC 43663 / 163K / NCTC 11711</strain>
    </source>
</reference>
<feature type="transmembrane region" description="Helical" evidence="5">
    <location>
        <begin position="146"/>
        <end position="163"/>
    </location>
</feature>
<dbReference type="EMBL" id="AE017308">
    <property type="protein sequence ID" value="AAT27600.1"/>
    <property type="molecule type" value="Genomic_DNA"/>
</dbReference>
<organism evidence="6 7">
    <name type="scientific">Mycoplasma mobile (strain ATCC 43663 / 163K / NCTC 11711)</name>
    <name type="common">Mesomycoplasma mobile</name>
    <dbReference type="NCBI Taxonomy" id="267748"/>
    <lineage>
        <taxon>Bacteria</taxon>
        <taxon>Bacillati</taxon>
        <taxon>Mycoplasmatota</taxon>
        <taxon>Mycoplasmoidales</taxon>
        <taxon>Metamycoplasmataceae</taxon>
        <taxon>Mesomycoplasma</taxon>
    </lineage>
</organism>
<dbReference type="InterPro" id="IPR002293">
    <property type="entry name" value="AA/rel_permease1"/>
</dbReference>
<evidence type="ECO:0000256" key="3">
    <source>
        <dbReference type="ARBA" id="ARBA00022989"/>
    </source>
</evidence>
<evidence type="ECO:0000256" key="4">
    <source>
        <dbReference type="ARBA" id="ARBA00023136"/>
    </source>
</evidence>
<evidence type="ECO:0000313" key="7">
    <source>
        <dbReference type="Proteomes" id="UP000009072"/>
    </source>
</evidence>
<keyword evidence="2 5" id="KW-0812">Transmembrane</keyword>
<evidence type="ECO:0000256" key="1">
    <source>
        <dbReference type="ARBA" id="ARBA00004141"/>
    </source>
</evidence>
<evidence type="ECO:0000256" key="2">
    <source>
        <dbReference type="ARBA" id="ARBA00022692"/>
    </source>
</evidence>
<feature type="transmembrane region" description="Helical" evidence="5">
    <location>
        <begin position="103"/>
        <end position="126"/>
    </location>
</feature>
<feature type="transmembrane region" description="Helical" evidence="5">
    <location>
        <begin position="228"/>
        <end position="247"/>
    </location>
</feature>
<accession>Q6KIH6</accession>
<protein>
    <submittedName>
        <fullName evidence="6">Putative amino acid permease</fullName>
    </submittedName>
</protein>
<feature type="transmembrane region" description="Helical" evidence="5">
    <location>
        <begin position="45"/>
        <end position="67"/>
    </location>
</feature>
<dbReference type="GO" id="GO:0016020">
    <property type="term" value="C:membrane"/>
    <property type="evidence" value="ECO:0007669"/>
    <property type="project" value="UniProtKB-SubCell"/>
</dbReference>
<sequence>MKKNIQILQKKIGFWSALAVLVGSVVGIGIFFRNGSVATAVEYNGVGWLLAWILGAIIALFTAISYSEIGSIISKKRFSGLSYWATKFGGSKFGYFVRFNFSFFNLPIIIVVLGFFISEFFFLFLSWSGVPGISLTSNPNALTTPIYIHVLFGTFLSILYIVINKISLKIVAIHQNIVTVLKFAPIILAIIIGLVFANKAGNSFPTNPSEAGNAFQNSNFNFGNVLKSLPSVLFAFDAFLIVGSLSNKVKGGSKTISKVVIIGMIFSAIIYILLTIASILHNAKSIGDLITSAISNDAAKAINIFLFLFIFISGIGVVNGITSAYVTEMENGSYLQTWFGAKFLVKKIGNYWTGVAFTAISYVFWWLIFVIPALIMNSDELFDAATNFVTIFFFGIYAIIVLLYLLKRKEYDSTKKVNKYLFYIASWTSIIGITITVFAQYVVGIQDAIELGSNSAGLGVFVKTNSIKNIDYIIMNFIFLSIFFLLPTINFFLIKFFEKRNAFIIQKEEFENSEIFIANNEENNQLKSKKKFFFIKNK</sequence>
<dbReference type="PIRSF" id="PIRSF006060">
    <property type="entry name" value="AA_transporter"/>
    <property type="match status" value="1"/>
</dbReference>
<feature type="transmembrane region" description="Helical" evidence="5">
    <location>
        <begin position="420"/>
        <end position="443"/>
    </location>
</feature>
<dbReference type="KEGG" id="mmo:MMOB1140"/>
<dbReference type="AlphaFoldDB" id="Q6KIH6"/>
<dbReference type="STRING" id="267748.MMOB1140"/>
<feature type="transmembrane region" description="Helical" evidence="5">
    <location>
        <begin position="175"/>
        <end position="197"/>
    </location>
</feature>
<dbReference type="eggNOG" id="COG0531">
    <property type="taxonomic scope" value="Bacteria"/>
</dbReference>
<evidence type="ECO:0000256" key="5">
    <source>
        <dbReference type="SAM" id="Phobius"/>
    </source>
</evidence>
<gene>
    <name evidence="6" type="ordered locus">MMOB1140</name>
</gene>
<dbReference type="Gene3D" id="1.20.1740.10">
    <property type="entry name" value="Amino acid/polyamine transporter I"/>
    <property type="match status" value="1"/>
</dbReference>
<keyword evidence="7" id="KW-1185">Reference proteome</keyword>
<feature type="transmembrane region" description="Helical" evidence="5">
    <location>
        <begin position="387"/>
        <end position="406"/>
    </location>
</feature>
<keyword evidence="4 5" id="KW-0472">Membrane</keyword>
<dbReference type="RefSeq" id="WP_011264634.1">
    <property type="nucleotide sequence ID" value="NC_006908.1"/>
</dbReference>
<dbReference type="HOGENOM" id="CLU_035815_0_0_14"/>
<dbReference type="PANTHER" id="PTHR11785">
    <property type="entry name" value="AMINO ACID TRANSPORTER"/>
    <property type="match status" value="1"/>
</dbReference>
<dbReference type="Pfam" id="PF13520">
    <property type="entry name" value="AA_permease_2"/>
    <property type="match status" value="1"/>
</dbReference>
<keyword evidence="3 5" id="KW-1133">Transmembrane helix</keyword>
<feature type="transmembrane region" description="Helical" evidence="5">
    <location>
        <begin position="259"/>
        <end position="281"/>
    </location>
</feature>
<proteinExistence type="predicted"/>
<feature type="transmembrane region" description="Helical" evidence="5">
    <location>
        <begin position="348"/>
        <end position="375"/>
    </location>
</feature>
<dbReference type="GO" id="GO:0015179">
    <property type="term" value="F:L-amino acid transmembrane transporter activity"/>
    <property type="evidence" value="ECO:0007669"/>
    <property type="project" value="TreeGrafter"/>
</dbReference>
<evidence type="ECO:0000313" key="6">
    <source>
        <dbReference type="EMBL" id="AAT27600.1"/>
    </source>
</evidence>
<name>Q6KIH6_MYCM1</name>
<dbReference type="OrthoDB" id="384581at2"/>
<comment type="subcellular location">
    <subcellularLocation>
        <location evidence="1">Membrane</location>
        <topology evidence="1">Multi-pass membrane protein</topology>
    </subcellularLocation>
</comment>
<dbReference type="InterPro" id="IPR050598">
    <property type="entry name" value="AminoAcid_Transporter"/>
</dbReference>
<dbReference type="Proteomes" id="UP000009072">
    <property type="component" value="Chromosome"/>
</dbReference>
<feature type="transmembrane region" description="Helical" evidence="5">
    <location>
        <begin position="473"/>
        <end position="497"/>
    </location>
</feature>
<dbReference type="PANTHER" id="PTHR11785:SF512">
    <property type="entry name" value="SOBREMESA, ISOFORM B"/>
    <property type="match status" value="1"/>
</dbReference>